<evidence type="ECO:0000313" key="2">
    <source>
        <dbReference type="Proteomes" id="UP000468443"/>
    </source>
</evidence>
<organism evidence="1 2">
    <name type="scientific">Muriicola jejuensis</name>
    <dbReference type="NCBI Taxonomy" id="504488"/>
    <lineage>
        <taxon>Bacteria</taxon>
        <taxon>Pseudomonadati</taxon>
        <taxon>Bacteroidota</taxon>
        <taxon>Flavobacteriia</taxon>
        <taxon>Flavobacteriales</taxon>
        <taxon>Flavobacteriaceae</taxon>
        <taxon>Muriicola</taxon>
    </lineage>
</organism>
<comment type="caution">
    <text evidence="1">The sequence shown here is derived from an EMBL/GenBank/DDBJ whole genome shotgun (WGS) entry which is preliminary data.</text>
</comment>
<dbReference type="PROSITE" id="PS51257">
    <property type="entry name" value="PROKAR_LIPOPROTEIN"/>
    <property type="match status" value="1"/>
</dbReference>
<evidence type="ECO:0008006" key="3">
    <source>
        <dbReference type="Google" id="ProtNLM"/>
    </source>
</evidence>
<sequence>MKKIAFNSVFLIVALLVLSCSRDEEKADEPRVMILEDLSVLFDKEDGNPASKGGCPATLEDVQAFPVNGCGTFTLKQSINYVFGETTIETKVTVCCVCAVCFPVRFSGKETLARKTMGKVKGITVESSSSIHFRNYEISIAEGDYAVDEYGNIKKLKYKVIVK</sequence>
<proteinExistence type="predicted"/>
<gene>
    <name evidence="1" type="ORF">GWK09_05560</name>
</gene>
<protein>
    <recommendedName>
        <fullName evidence="3">Lipoprotein</fullName>
    </recommendedName>
</protein>
<evidence type="ECO:0000313" key="1">
    <source>
        <dbReference type="EMBL" id="NER09972.1"/>
    </source>
</evidence>
<name>A0A6P0UBI2_9FLAO</name>
<dbReference type="Proteomes" id="UP000468443">
    <property type="component" value="Unassembled WGS sequence"/>
</dbReference>
<dbReference type="EMBL" id="JAABOP010000001">
    <property type="protein sequence ID" value="NER09972.1"/>
    <property type="molecule type" value="Genomic_DNA"/>
</dbReference>
<keyword evidence="2" id="KW-1185">Reference proteome</keyword>
<dbReference type="AlphaFoldDB" id="A0A6P0UBI2"/>
<dbReference type="RefSeq" id="WP_163691998.1">
    <property type="nucleotide sequence ID" value="NZ_FXTW01000001.1"/>
</dbReference>
<reference evidence="1 2" key="1">
    <citation type="submission" date="2020-01" db="EMBL/GenBank/DDBJ databases">
        <title>Muriicola jejuensis KCTC 22299.</title>
        <authorList>
            <person name="Wang G."/>
        </authorList>
    </citation>
    <scope>NUCLEOTIDE SEQUENCE [LARGE SCALE GENOMIC DNA]</scope>
    <source>
        <strain evidence="1 2">KCTC 22299</strain>
    </source>
</reference>
<accession>A0A6P0UBI2</accession>